<dbReference type="EMBL" id="CP030759">
    <property type="protein sequence ID" value="AXA35125.1"/>
    <property type="molecule type" value="Genomic_DNA"/>
</dbReference>
<dbReference type="KEGG" id="schv:BRCON_0348"/>
<dbReference type="AlphaFoldDB" id="A0A2Z4Y3U4"/>
<evidence type="ECO:0000313" key="2">
    <source>
        <dbReference type="Proteomes" id="UP000262583"/>
    </source>
</evidence>
<protein>
    <submittedName>
        <fullName evidence="1">Uncharacterized protein</fullName>
    </submittedName>
</protein>
<organism evidence="1 2">
    <name type="scientific">Sumerlaea chitinivorans</name>
    <dbReference type="NCBI Taxonomy" id="2250252"/>
    <lineage>
        <taxon>Bacteria</taxon>
        <taxon>Candidatus Sumerlaeota</taxon>
        <taxon>Candidatus Sumerlaeia</taxon>
        <taxon>Candidatus Sumerlaeales</taxon>
        <taxon>Candidatus Sumerlaeaceae</taxon>
        <taxon>Candidatus Sumerlaea</taxon>
    </lineage>
</organism>
<accession>A0A2Z4Y3U4</accession>
<sequence>MAQLFLALHHSFRPIDREGNTTFNSIDVGKGGVIGKKEQEELLFDWTFLHTEA</sequence>
<reference evidence="1 2" key="1">
    <citation type="submission" date="2018-05" db="EMBL/GenBank/DDBJ databases">
        <title>A metagenomic window into the 2 km-deep terrestrial subsurface aquifer revealed taxonomically and functionally diverse microbial community comprising novel uncultured bacterial lineages.</title>
        <authorList>
            <person name="Kadnikov V.V."/>
            <person name="Mardanov A.V."/>
            <person name="Beletsky A.V."/>
            <person name="Banks D."/>
            <person name="Pimenov N.V."/>
            <person name="Frank Y.A."/>
            <person name="Karnachuk O.V."/>
            <person name="Ravin N.V."/>
        </authorList>
    </citation>
    <scope>NUCLEOTIDE SEQUENCE [LARGE SCALE GENOMIC DNA]</scope>
    <source>
        <strain evidence="1">BY</strain>
    </source>
</reference>
<evidence type="ECO:0000313" key="1">
    <source>
        <dbReference type="EMBL" id="AXA35125.1"/>
    </source>
</evidence>
<name>A0A2Z4Y3U4_SUMC1</name>
<gene>
    <name evidence="1" type="ORF">BRCON_0348</name>
</gene>
<proteinExistence type="predicted"/>
<dbReference type="Proteomes" id="UP000262583">
    <property type="component" value="Chromosome"/>
</dbReference>